<evidence type="ECO:0000256" key="5">
    <source>
        <dbReference type="ARBA" id="ARBA00022989"/>
    </source>
</evidence>
<dbReference type="AlphaFoldDB" id="A0A382DVQ5"/>
<dbReference type="GO" id="GO:1902475">
    <property type="term" value="P:L-alpha-amino acid transmembrane transport"/>
    <property type="evidence" value="ECO:0007669"/>
    <property type="project" value="UniProtKB-ARBA"/>
</dbReference>
<reference evidence="9" key="1">
    <citation type="submission" date="2018-05" db="EMBL/GenBank/DDBJ databases">
        <authorList>
            <person name="Lanie J.A."/>
            <person name="Ng W.-L."/>
            <person name="Kazmierczak K.M."/>
            <person name="Andrzejewski T.M."/>
            <person name="Davidsen T.M."/>
            <person name="Wayne K.J."/>
            <person name="Tettelin H."/>
            <person name="Glass J.I."/>
            <person name="Rusch D."/>
            <person name="Podicherti R."/>
            <person name="Tsui H.-C.T."/>
            <person name="Winkler M.E."/>
        </authorList>
    </citation>
    <scope>NUCLEOTIDE SEQUENCE</scope>
</reference>
<feature type="transmembrane region" description="Helical" evidence="8">
    <location>
        <begin position="59"/>
        <end position="78"/>
    </location>
</feature>
<feature type="transmembrane region" description="Helical" evidence="8">
    <location>
        <begin position="464"/>
        <end position="490"/>
    </location>
</feature>
<keyword evidence="7" id="KW-0325">Glycoprotein</keyword>
<dbReference type="InterPro" id="IPR018107">
    <property type="entry name" value="Na-dicarboxylate_symporter_CS"/>
</dbReference>
<gene>
    <name evidence="9" type="ORF">METZ01_LOCUS194685</name>
</gene>
<feature type="transmembrane region" description="Helical" evidence="8">
    <location>
        <begin position="313"/>
        <end position="331"/>
    </location>
</feature>
<dbReference type="InterPro" id="IPR036458">
    <property type="entry name" value="Na:dicarbo_symporter_sf"/>
</dbReference>
<protein>
    <recommendedName>
        <fullName evidence="10">Sodium:dicarboxylate symporter</fullName>
    </recommendedName>
</protein>
<feature type="transmembrane region" description="Helical" evidence="8">
    <location>
        <begin position="20"/>
        <end position="38"/>
    </location>
</feature>
<comment type="subcellular location">
    <subcellularLocation>
        <location evidence="1">Membrane</location>
        <topology evidence="1">Multi-pass membrane protein</topology>
    </subcellularLocation>
</comment>
<feature type="transmembrane region" description="Helical" evidence="8">
    <location>
        <begin position="90"/>
        <end position="110"/>
    </location>
</feature>
<dbReference type="GO" id="GO:0016020">
    <property type="term" value="C:membrane"/>
    <property type="evidence" value="ECO:0007669"/>
    <property type="project" value="UniProtKB-SubCell"/>
</dbReference>
<evidence type="ECO:0000256" key="3">
    <source>
        <dbReference type="ARBA" id="ARBA00022692"/>
    </source>
</evidence>
<accession>A0A382DVQ5</accession>
<evidence type="ECO:0000256" key="6">
    <source>
        <dbReference type="ARBA" id="ARBA00023136"/>
    </source>
</evidence>
<feature type="transmembrane region" description="Helical" evidence="8">
    <location>
        <begin position="275"/>
        <end position="293"/>
    </location>
</feature>
<dbReference type="PANTHER" id="PTHR11958">
    <property type="entry name" value="SODIUM/DICARBOXYLATE SYMPORTER-RELATED"/>
    <property type="match status" value="1"/>
</dbReference>
<dbReference type="PROSITE" id="PS00714">
    <property type="entry name" value="NA_DICARBOXYL_SYMP_2"/>
    <property type="match status" value="1"/>
</dbReference>
<keyword evidence="5 8" id="KW-1133">Transmembrane helix</keyword>
<proteinExistence type="predicted"/>
<dbReference type="GO" id="GO:0015293">
    <property type="term" value="F:symporter activity"/>
    <property type="evidence" value="ECO:0007669"/>
    <property type="project" value="UniProtKB-KW"/>
</dbReference>
<evidence type="ECO:0000256" key="7">
    <source>
        <dbReference type="ARBA" id="ARBA00023180"/>
    </source>
</evidence>
<feature type="transmembrane region" description="Helical" evidence="8">
    <location>
        <begin position="352"/>
        <end position="375"/>
    </location>
</feature>
<keyword evidence="2" id="KW-0813">Transport</keyword>
<keyword evidence="6 8" id="KW-0472">Membrane</keyword>
<evidence type="ECO:0000256" key="1">
    <source>
        <dbReference type="ARBA" id="ARBA00004141"/>
    </source>
</evidence>
<name>A0A382DVQ5_9ZZZZ</name>
<evidence type="ECO:0000313" key="9">
    <source>
        <dbReference type="EMBL" id="SVB41831.1"/>
    </source>
</evidence>
<dbReference type="InterPro" id="IPR001991">
    <property type="entry name" value="Na-dicarboxylate_symporter"/>
</dbReference>
<sequence length="542" mass="57421">MGQNENAIDYDGGNGESTSILIGIVVAIILGVIIGGYAPEFAKHFDILGQIFLNSLKMIVVPLVVLSMIVGITGLGDIRNIGTIGGRTVLYYMVTTAVSVIIGIIVVNIVRPGVGISTGERHLEFLYTLDDRTVNIGDKSWDKKGFKNYEQKGDKKYLLVLSDQNVQGIIESVTQNSATVKTWKYVEAGDVYYVQAGDTEKALRTVNGQIISADPDLVARGTGVEIRLPIADKVASKKDKGIVDTMKEVVLGNSVTGKQGMIPINIFKAMVQMDILPLIFFSLLLGAALTVVGGYAETAINTISALNDGVMKIVHWIMVVSPIGIFGLMAGRIGKEGGFAGFLPELVAVGKYSFTVLLGLGIHGVVVLPLILWLIGRRNPITYVSGVATALLNAFSTASSSATLPLTMEGVESGNKISNRTSSFVLPLGATINMDGTALYEAVAAIFIAQVYGEELGFAKQLVIVLTATLAAIGAAGIPQAGLVTMVIVLRAVDLPIEGVSLILTVDWLLDRFRTTVNVWGDSVGAGIIETLESNDAESATT</sequence>
<dbReference type="Pfam" id="PF00375">
    <property type="entry name" value="SDF"/>
    <property type="match status" value="2"/>
</dbReference>
<dbReference type="PRINTS" id="PR00173">
    <property type="entry name" value="EDTRNSPORT"/>
</dbReference>
<dbReference type="InterPro" id="IPR050746">
    <property type="entry name" value="DAACS"/>
</dbReference>
<keyword evidence="4" id="KW-0769">Symport</keyword>
<evidence type="ECO:0008006" key="10">
    <source>
        <dbReference type="Google" id="ProtNLM"/>
    </source>
</evidence>
<dbReference type="EMBL" id="UINC01041069">
    <property type="protein sequence ID" value="SVB41831.1"/>
    <property type="molecule type" value="Genomic_DNA"/>
</dbReference>
<keyword evidence="3 8" id="KW-0812">Transmembrane</keyword>
<feature type="transmembrane region" description="Helical" evidence="8">
    <location>
        <begin position="424"/>
        <end position="452"/>
    </location>
</feature>
<dbReference type="SUPFAM" id="SSF118215">
    <property type="entry name" value="Proton glutamate symport protein"/>
    <property type="match status" value="2"/>
</dbReference>
<evidence type="ECO:0000256" key="4">
    <source>
        <dbReference type="ARBA" id="ARBA00022847"/>
    </source>
</evidence>
<dbReference type="PANTHER" id="PTHR11958:SF63">
    <property type="entry name" value="AMINO ACID TRANSPORTER"/>
    <property type="match status" value="1"/>
</dbReference>
<evidence type="ECO:0000256" key="8">
    <source>
        <dbReference type="SAM" id="Phobius"/>
    </source>
</evidence>
<organism evidence="9">
    <name type="scientific">marine metagenome</name>
    <dbReference type="NCBI Taxonomy" id="408172"/>
    <lineage>
        <taxon>unclassified sequences</taxon>
        <taxon>metagenomes</taxon>
        <taxon>ecological metagenomes</taxon>
    </lineage>
</organism>
<dbReference type="Gene3D" id="1.10.3860.10">
    <property type="entry name" value="Sodium:dicarboxylate symporter"/>
    <property type="match status" value="2"/>
</dbReference>
<evidence type="ECO:0000256" key="2">
    <source>
        <dbReference type="ARBA" id="ARBA00022448"/>
    </source>
</evidence>